<reference evidence="3" key="1">
    <citation type="journal article" date="2014" name="Front. Microbiol.">
        <title>High frequency of phylogenetically diverse reductive dehalogenase-homologous genes in deep subseafloor sedimentary metagenomes.</title>
        <authorList>
            <person name="Kawai M."/>
            <person name="Futagami T."/>
            <person name="Toyoda A."/>
            <person name="Takaki Y."/>
            <person name="Nishi S."/>
            <person name="Hori S."/>
            <person name="Arai W."/>
            <person name="Tsubouchi T."/>
            <person name="Morono Y."/>
            <person name="Uchiyama I."/>
            <person name="Ito T."/>
            <person name="Fujiyama A."/>
            <person name="Inagaki F."/>
            <person name="Takami H."/>
        </authorList>
    </citation>
    <scope>NUCLEOTIDE SEQUENCE</scope>
    <source>
        <strain evidence="3">Expedition CK06-06</strain>
    </source>
</reference>
<dbReference type="InterPro" id="IPR029063">
    <property type="entry name" value="SAM-dependent_MTases_sf"/>
</dbReference>
<dbReference type="PANTHER" id="PTHR40048:SF1">
    <property type="entry name" value="RHAMNOSYL O-METHYLTRANSFERASE"/>
    <property type="match status" value="1"/>
</dbReference>
<dbReference type="Pfam" id="PF04989">
    <property type="entry name" value="RMNT_CmcI"/>
    <property type="match status" value="1"/>
</dbReference>
<dbReference type="GO" id="GO:0008168">
    <property type="term" value="F:methyltransferase activity"/>
    <property type="evidence" value="ECO:0007669"/>
    <property type="project" value="UniProtKB-KW"/>
</dbReference>
<sequence length="207" mass="24377">VDEYHQFYEQARLWENSYWFGIPMWKLPFDAMVIQELIYQLRPEYIIETGTGWGGSTLFYAGICELLGEGKVITIDIEHKLQPADISQHEWSDRITFLHGSSTNSLIFDKIREMAEGKRNLVILDSWHTYEHVSEELELYEELVPVGSYIIVEDTHVSGHPVEWAFGKGPYEAVESFLSTRDYFEPQYWCEKYIMTFNPKGYLKRIK</sequence>
<accession>X0SB81</accession>
<dbReference type="Gene3D" id="3.40.50.150">
    <property type="entry name" value="Vaccinia Virus protein VP39"/>
    <property type="match status" value="1"/>
</dbReference>
<keyword evidence="2" id="KW-0808">Transferase</keyword>
<proteinExistence type="predicted"/>
<evidence type="ECO:0000313" key="3">
    <source>
        <dbReference type="EMBL" id="GAF72421.1"/>
    </source>
</evidence>
<evidence type="ECO:0000256" key="2">
    <source>
        <dbReference type="ARBA" id="ARBA00022679"/>
    </source>
</evidence>
<organism evidence="3">
    <name type="scientific">marine sediment metagenome</name>
    <dbReference type="NCBI Taxonomy" id="412755"/>
    <lineage>
        <taxon>unclassified sequences</taxon>
        <taxon>metagenomes</taxon>
        <taxon>ecological metagenomes</taxon>
    </lineage>
</organism>
<dbReference type="GO" id="GO:0071770">
    <property type="term" value="P:DIM/DIP cell wall layer assembly"/>
    <property type="evidence" value="ECO:0007669"/>
    <property type="project" value="TreeGrafter"/>
</dbReference>
<feature type="non-terminal residue" evidence="3">
    <location>
        <position position="1"/>
    </location>
</feature>
<evidence type="ECO:0000256" key="1">
    <source>
        <dbReference type="ARBA" id="ARBA00022603"/>
    </source>
</evidence>
<evidence type="ECO:0008006" key="4">
    <source>
        <dbReference type="Google" id="ProtNLM"/>
    </source>
</evidence>
<dbReference type="GO" id="GO:0032259">
    <property type="term" value="P:methylation"/>
    <property type="evidence" value="ECO:0007669"/>
    <property type="project" value="UniProtKB-KW"/>
</dbReference>
<protein>
    <recommendedName>
        <fullName evidence="4">Rhamnosyl O-methyltransferase</fullName>
    </recommendedName>
</protein>
<dbReference type="EMBL" id="BARS01001482">
    <property type="protein sequence ID" value="GAF72421.1"/>
    <property type="molecule type" value="Genomic_DNA"/>
</dbReference>
<dbReference type="GO" id="GO:0005886">
    <property type="term" value="C:plasma membrane"/>
    <property type="evidence" value="ECO:0007669"/>
    <property type="project" value="TreeGrafter"/>
</dbReference>
<keyword evidence="1" id="KW-0489">Methyltransferase</keyword>
<dbReference type="SUPFAM" id="SSF53335">
    <property type="entry name" value="S-adenosyl-L-methionine-dependent methyltransferases"/>
    <property type="match status" value="1"/>
</dbReference>
<name>X0SB81_9ZZZZ</name>
<dbReference type="AlphaFoldDB" id="X0SB81"/>
<dbReference type="PANTHER" id="PTHR40048">
    <property type="entry name" value="RHAMNOSYL O-METHYLTRANSFERASE"/>
    <property type="match status" value="1"/>
</dbReference>
<dbReference type="GO" id="GO:0008610">
    <property type="term" value="P:lipid biosynthetic process"/>
    <property type="evidence" value="ECO:0007669"/>
    <property type="project" value="InterPro"/>
</dbReference>
<dbReference type="InterPro" id="IPR007072">
    <property type="entry name" value="RNMT_CmcI"/>
</dbReference>
<comment type="caution">
    <text evidence="3">The sequence shown here is derived from an EMBL/GenBank/DDBJ whole genome shotgun (WGS) entry which is preliminary data.</text>
</comment>
<gene>
    <name evidence="3" type="ORF">S01H1_02894</name>
</gene>